<reference evidence="2" key="2">
    <citation type="submission" date="2018-05" db="EMBL/GenBank/DDBJ databases">
        <title>OgluRS3 (Oryza glumaepatula Reference Sequence Version 3).</title>
        <authorList>
            <person name="Zhang J."/>
            <person name="Kudrna D."/>
            <person name="Lee S."/>
            <person name="Talag J."/>
            <person name="Welchert J."/>
            <person name="Wing R.A."/>
        </authorList>
    </citation>
    <scope>NUCLEOTIDE SEQUENCE [LARGE SCALE GENOMIC DNA]</scope>
</reference>
<evidence type="ECO:0000256" key="1">
    <source>
        <dbReference type="SAM" id="SignalP"/>
    </source>
</evidence>
<dbReference type="PROSITE" id="PS51257">
    <property type="entry name" value="PROKAR_LIPOPROTEIN"/>
    <property type="match status" value="1"/>
</dbReference>
<sequence length="95" mass="10093">MGSRLATCVLVLLLVLSCDAHTAAAPPGVAGNLTTALVHLHEELQAQDPLGCDDTCQGCLVRGAQLCFGEYFLHPLGLAECFIEHIVVDRCFGNK</sequence>
<protein>
    <submittedName>
        <fullName evidence="2">Uncharacterized protein</fullName>
    </submittedName>
</protein>
<feature type="signal peptide" evidence="1">
    <location>
        <begin position="1"/>
        <end position="24"/>
    </location>
</feature>
<evidence type="ECO:0000313" key="3">
    <source>
        <dbReference type="Proteomes" id="UP000026961"/>
    </source>
</evidence>
<dbReference type="Gramene" id="OGLUM09G10080.1">
    <property type="protein sequence ID" value="OGLUM09G10080.1"/>
    <property type="gene ID" value="OGLUM09G10080"/>
</dbReference>
<proteinExistence type="predicted"/>
<dbReference type="Proteomes" id="UP000026961">
    <property type="component" value="Chromosome 9"/>
</dbReference>
<keyword evidence="3" id="KW-1185">Reference proteome</keyword>
<name>A0A0E0B2S2_9ORYZ</name>
<dbReference type="HOGENOM" id="CLU_2389789_0_0_1"/>
<feature type="chain" id="PRO_5007398404" evidence="1">
    <location>
        <begin position="25"/>
        <end position="95"/>
    </location>
</feature>
<reference evidence="2" key="1">
    <citation type="submission" date="2015-04" db="UniProtKB">
        <authorList>
            <consortium name="EnsemblPlants"/>
        </authorList>
    </citation>
    <scope>IDENTIFICATION</scope>
</reference>
<dbReference type="AlphaFoldDB" id="A0A0E0B2S2"/>
<dbReference type="EnsemblPlants" id="OGLUM09G10130.1">
    <property type="protein sequence ID" value="OGLUM09G10130.1"/>
    <property type="gene ID" value="OGLUM09G10130"/>
</dbReference>
<evidence type="ECO:0000313" key="2">
    <source>
        <dbReference type="EnsemblPlants" id="OGLUM09G10080.1"/>
    </source>
</evidence>
<accession>A0A0E0B2S2</accession>
<organism evidence="2">
    <name type="scientific">Oryza glumipatula</name>
    <dbReference type="NCBI Taxonomy" id="40148"/>
    <lineage>
        <taxon>Eukaryota</taxon>
        <taxon>Viridiplantae</taxon>
        <taxon>Streptophyta</taxon>
        <taxon>Embryophyta</taxon>
        <taxon>Tracheophyta</taxon>
        <taxon>Spermatophyta</taxon>
        <taxon>Magnoliopsida</taxon>
        <taxon>Liliopsida</taxon>
        <taxon>Poales</taxon>
        <taxon>Poaceae</taxon>
        <taxon>BOP clade</taxon>
        <taxon>Oryzoideae</taxon>
        <taxon>Oryzeae</taxon>
        <taxon>Oryzinae</taxon>
        <taxon>Oryza</taxon>
    </lineage>
</organism>
<dbReference type="EnsemblPlants" id="OGLUM09G10080.1">
    <property type="protein sequence ID" value="OGLUM09G10080.1"/>
    <property type="gene ID" value="OGLUM09G10080"/>
</dbReference>
<keyword evidence="1" id="KW-0732">Signal</keyword>
<dbReference type="Gramene" id="OGLUM09G10130.1">
    <property type="protein sequence ID" value="OGLUM09G10130.1"/>
    <property type="gene ID" value="OGLUM09G10130"/>
</dbReference>